<protein>
    <submittedName>
        <fullName evidence="1">Rhamnose utilization AraC family transcriptional regulator</fullName>
    </submittedName>
</protein>
<accession>A0A377TYA9</accession>
<dbReference type="Gene3D" id="2.60.120.10">
    <property type="entry name" value="Jelly Rolls"/>
    <property type="match status" value="1"/>
</dbReference>
<evidence type="ECO:0000313" key="1">
    <source>
        <dbReference type="EMBL" id="STS82887.1"/>
    </source>
</evidence>
<dbReference type="SUPFAM" id="SSF51182">
    <property type="entry name" value="RmlC-like cupins"/>
    <property type="match status" value="1"/>
</dbReference>
<sequence>MLHHDIHEKLLAYTDRELELLRANYQLCHKFKSHMERRFFKDNYIHIEKQTRFTKIPLHSHGFIELIYIYQGKMHQKINEESLTLGKGGDPAYQPVCQTRN</sequence>
<dbReference type="AlphaFoldDB" id="A0A377TYA9"/>
<gene>
    <name evidence="1" type="ORF">NCTC9140_04639</name>
</gene>
<dbReference type="EMBL" id="UGKQ01000007">
    <property type="protein sequence ID" value="STS82887.1"/>
    <property type="molecule type" value="Genomic_DNA"/>
</dbReference>
<organism evidence="1 2">
    <name type="scientific">Klebsiella pneumoniae</name>
    <dbReference type="NCBI Taxonomy" id="573"/>
    <lineage>
        <taxon>Bacteria</taxon>
        <taxon>Pseudomonadati</taxon>
        <taxon>Pseudomonadota</taxon>
        <taxon>Gammaproteobacteria</taxon>
        <taxon>Enterobacterales</taxon>
        <taxon>Enterobacteriaceae</taxon>
        <taxon>Klebsiella/Raoultella group</taxon>
        <taxon>Klebsiella</taxon>
        <taxon>Klebsiella pneumoniae complex</taxon>
    </lineage>
</organism>
<dbReference type="InterPro" id="IPR014710">
    <property type="entry name" value="RmlC-like_jellyroll"/>
</dbReference>
<evidence type="ECO:0000313" key="2">
    <source>
        <dbReference type="Proteomes" id="UP000254938"/>
    </source>
</evidence>
<dbReference type="InterPro" id="IPR011051">
    <property type="entry name" value="RmlC_Cupin_sf"/>
</dbReference>
<proteinExistence type="predicted"/>
<reference evidence="1 2" key="1">
    <citation type="submission" date="2018-06" db="EMBL/GenBank/DDBJ databases">
        <authorList>
            <consortium name="Pathogen Informatics"/>
            <person name="Doyle S."/>
        </authorList>
    </citation>
    <scope>NUCLEOTIDE SEQUENCE [LARGE SCALE GENOMIC DNA]</scope>
    <source>
        <strain evidence="1 2">NCTC9140</strain>
    </source>
</reference>
<dbReference type="Proteomes" id="UP000254938">
    <property type="component" value="Unassembled WGS sequence"/>
</dbReference>
<name>A0A377TYA9_KLEPN</name>